<name>A0A7I9V3G2_9ACTN</name>
<comment type="caution">
    <text evidence="1">The sequence shown here is derived from an EMBL/GenBank/DDBJ whole genome shotgun (WGS) entry which is preliminary data.</text>
</comment>
<gene>
    <name evidence="1" type="ORF">nbrc107696_00260</name>
</gene>
<evidence type="ECO:0000313" key="2">
    <source>
        <dbReference type="Proteomes" id="UP000444960"/>
    </source>
</evidence>
<dbReference type="Proteomes" id="UP000444960">
    <property type="component" value="Unassembled WGS sequence"/>
</dbReference>
<evidence type="ECO:0000313" key="1">
    <source>
        <dbReference type="EMBL" id="GED99579.1"/>
    </source>
</evidence>
<reference evidence="2" key="1">
    <citation type="submission" date="2019-06" db="EMBL/GenBank/DDBJ databases">
        <title>Gordonia isolated from sludge of a wastewater treatment plant.</title>
        <authorList>
            <person name="Tamura T."/>
            <person name="Aoyama K."/>
            <person name="Kang Y."/>
            <person name="Saito S."/>
            <person name="Akiyama N."/>
            <person name="Yazawa K."/>
            <person name="Gonoi T."/>
            <person name="Mikami Y."/>
        </authorList>
    </citation>
    <scope>NUCLEOTIDE SEQUENCE [LARGE SCALE GENOMIC DNA]</scope>
    <source>
        <strain evidence="2">NBRC 107696</strain>
    </source>
</reference>
<accession>A0A7I9V3G2</accession>
<dbReference type="AlphaFoldDB" id="A0A7I9V3G2"/>
<keyword evidence="2" id="KW-1185">Reference proteome</keyword>
<protein>
    <submittedName>
        <fullName evidence="1">Uncharacterized protein</fullName>
    </submittedName>
</protein>
<proteinExistence type="predicted"/>
<dbReference type="EMBL" id="BJOV01000001">
    <property type="protein sequence ID" value="GED99579.1"/>
    <property type="molecule type" value="Genomic_DNA"/>
</dbReference>
<organism evidence="1 2">
    <name type="scientific">Gordonia spumicola</name>
    <dbReference type="NCBI Taxonomy" id="589161"/>
    <lineage>
        <taxon>Bacteria</taxon>
        <taxon>Bacillati</taxon>
        <taxon>Actinomycetota</taxon>
        <taxon>Actinomycetes</taxon>
        <taxon>Mycobacteriales</taxon>
        <taxon>Gordoniaceae</taxon>
        <taxon>Gordonia</taxon>
    </lineage>
</organism>
<sequence length="173" mass="18386">MPPDDNQDISRSLQEVILMSIRTRLAAGAVAAAGVLALVAAPAGDAGAATKSYPLGDCTNLSPNVVDLPYQPNRVFVSEYAGTTYLQITYSSAWMLVGYSSHARLDWKNLTTGRHGVLVDNSVVRPPNTGVHNFTVKRSTFGPGKVKLTLTTTNRNAVWAVPARSCTSTVVAP</sequence>